<accession>D4K8L4</accession>
<dbReference type="KEGG" id="fpa:FPR_08160"/>
<sequence>MENQNQNKTVSDVPTIMLRDRNTTYVIGLNFSRSSRETYADKANRLIRNDVKAGNF</sequence>
<dbReference type="Proteomes" id="UP000007059">
    <property type="component" value="Chromosome"/>
</dbReference>
<proteinExistence type="predicted"/>
<dbReference type="RefSeq" id="WP_015537031.1">
    <property type="nucleotide sequence ID" value="NC_021020.1"/>
</dbReference>
<evidence type="ECO:0000313" key="1">
    <source>
        <dbReference type="EMBL" id="CBL01177.1"/>
    </source>
</evidence>
<name>D4K8L4_9FIRM</name>
<gene>
    <name evidence="1" type="ORF">FPR_08160</name>
</gene>
<evidence type="ECO:0000313" key="2">
    <source>
        <dbReference type="Proteomes" id="UP000007059"/>
    </source>
</evidence>
<reference evidence="1 2" key="2">
    <citation type="submission" date="2010-03" db="EMBL/GenBank/DDBJ databases">
        <authorList>
            <person name="Pajon A."/>
        </authorList>
    </citation>
    <scope>NUCLEOTIDE SEQUENCE [LARGE SCALE GENOMIC DNA]</scope>
    <source>
        <strain evidence="1 2">SL3/3</strain>
    </source>
</reference>
<dbReference type="InterPro" id="IPR026990">
    <property type="entry name" value="TnpW"/>
</dbReference>
<organism evidence="1 2">
    <name type="scientific">Faecalibacterium prausnitzii SL3/3</name>
    <dbReference type="NCBI Taxonomy" id="657322"/>
    <lineage>
        <taxon>Bacteria</taxon>
        <taxon>Bacillati</taxon>
        <taxon>Bacillota</taxon>
        <taxon>Clostridia</taxon>
        <taxon>Eubacteriales</taxon>
        <taxon>Oscillospiraceae</taxon>
        <taxon>Faecalibacterium</taxon>
    </lineage>
</organism>
<dbReference type="PATRIC" id="fig|657322.3.peg.501"/>
<protein>
    <submittedName>
        <fullName evidence="1">Uncharacterized protein</fullName>
    </submittedName>
</protein>
<dbReference type="Pfam" id="PF14202">
    <property type="entry name" value="TnpW"/>
    <property type="match status" value="1"/>
</dbReference>
<dbReference type="EMBL" id="FP929046">
    <property type="protein sequence ID" value="CBL01177.1"/>
    <property type="molecule type" value="Genomic_DNA"/>
</dbReference>
<dbReference type="AlphaFoldDB" id="D4K8L4"/>
<dbReference type="HOGENOM" id="CLU_185083_3_0_9"/>
<reference evidence="1 2" key="1">
    <citation type="submission" date="2010-03" db="EMBL/GenBank/DDBJ databases">
        <title>The genome sequence of Faecalibacterium prausnitzii SL3/3.</title>
        <authorList>
            <consortium name="metaHIT consortium -- http://www.metahit.eu/"/>
            <person name="Pajon A."/>
            <person name="Turner K."/>
            <person name="Parkhill J."/>
            <person name="Duncan S."/>
            <person name="Flint H."/>
        </authorList>
    </citation>
    <scope>NUCLEOTIDE SEQUENCE [LARGE SCALE GENOMIC DNA]</scope>
    <source>
        <strain evidence="1 2">SL3/3</strain>
    </source>
</reference>